<evidence type="ECO:0000313" key="2">
    <source>
        <dbReference type="Proteomes" id="UP000293852"/>
    </source>
</evidence>
<sequence length="170" mass="18516">MLSPSVRDDRALAAVVLALKAADKQLKADINKATRDTMNPVWRTLTAANARRPLDQAVLLKGVRIAAGNPPAAVAATSKRLLGGHGQVPAEWWAAVEFGVTADHRQTYSRRGRRGSHQVTRNVTANLPPRYRTGRVLYPAFAELSPRMGSLWAQIVVKKYAEAIEAGGRE</sequence>
<organism evidence="1 2">
    <name type="scientific">Xylanimonas ulmi</name>
    <dbReference type="NCBI Taxonomy" id="228973"/>
    <lineage>
        <taxon>Bacteria</taxon>
        <taxon>Bacillati</taxon>
        <taxon>Actinomycetota</taxon>
        <taxon>Actinomycetes</taxon>
        <taxon>Micrococcales</taxon>
        <taxon>Promicromonosporaceae</taxon>
        <taxon>Xylanimonas</taxon>
    </lineage>
</organism>
<reference evidence="1 2" key="1">
    <citation type="submission" date="2019-02" db="EMBL/GenBank/DDBJ databases">
        <title>Sequencing the genomes of 1000 actinobacteria strains.</title>
        <authorList>
            <person name="Klenk H.-P."/>
        </authorList>
    </citation>
    <scope>NUCLEOTIDE SEQUENCE [LARGE SCALE GENOMIC DNA]</scope>
    <source>
        <strain evidence="1 2">DSM 16932</strain>
    </source>
</reference>
<dbReference type="EMBL" id="SGWX01000001">
    <property type="protein sequence ID" value="RZS60460.1"/>
    <property type="molecule type" value="Genomic_DNA"/>
</dbReference>
<keyword evidence="2" id="KW-1185">Reference proteome</keyword>
<dbReference type="RefSeq" id="WP_130412396.1">
    <property type="nucleotide sequence ID" value="NZ_SGWX01000001.1"/>
</dbReference>
<protein>
    <recommendedName>
        <fullName evidence="3">HK97 gp10 family phage protein</fullName>
    </recommendedName>
</protein>
<accession>A0A4V2EXS0</accession>
<gene>
    <name evidence="1" type="ORF">EV386_0718</name>
</gene>
<comment type="caution">
    <text evidence="1">The sequence shown here is derived from an EMBL/GenBank/DDBJ whole genome shotgun (WGS) entry which is preliminary data.</text>
</comment>
<dbReference type="AlphaFoldDB" id="A0A4V2EXS0"/>
<dbReference type="OrthoDB" id="4979053at2"/>
<evidence type="ECO:0000313" key="1">
    <source>
        <dbReference type="EMBL" id="RZS60460.1"/>
    </source>
</evidence>
<dbReference type="Proteomes" id="UP000293852">
    <property type="component" value="Unassembled WGS sequence"/>
</dbReference>
<proteinExistence type="predicted"/>
<evidence type="ECO:0008006" key="3">
    <source>
        <dbReference type="Google" id="ProtNLM"/>
    </source>
</evidence>
<name>A0A4V2EXS0_9MICO</name>